<gene>
    <name evidence="2" type="ORF">DXA38_03920</name>
</gene>
<proteinExistence type="predicted"/>
<feature type="region of interest" description="Disordered" evidence="1">
    <location>
        <begin position="1"/>
        <end position="22"/>
    </location>
</feature>
<accession>A0A3E2W306</accession>
<organism evidence="2 3">
    <name type="scientific">Clostridium innocuum</name>
    <dbReference type="NCBI Taxonomy" id="1522"/>
    <lineage>
        <taxon>Bacteria</taxon>
        <taxon>Bacillati</taxon>
        <taxon>Bacillota</taxon>
        <taxon>Clostridia</taxon>
        <taxon>Eubacteriales</taxon>
        <taxon>Clostridiaceae</taxon>
        <taxon>Clostridium</taxon>
    </lineage>
</organism>
<reference evidence="2 3" key="1">
    <citation type="submission" date="2018-08" db="EMBL/GenBank/DDBJ databases">
        <title>A genome reference for cultivated species of the human gut microbiota.</title>
        <authorList>
            <person name="Zou Y."/>
            <person name="Xue W."/>
            <person name="Luo G."/>
        </authorList>
    </citation>
    <scope>NUCLEOTIDE SEQUENCE [LARGE SCALE GENOMIC DNA]</scope>
    <source>
        <strain evidence="2 3">OF01-2LB</strain>
    </source>
</reference>
<name>A0A3E2W306_CLOIN</name>
<dbReference type="AlphaFoldDB" id="A0A3E2W306"/>
<sequence length="69" mass="8284">MYKENRGKVRKQQERGRKSIEGRNIKEAQEKTVCFPIYKGICALQGCRLKDNKRKSVDKPFEYYIMKIR</sequence>
<comment type="caution">
    <text evidence="2">The sequence shown here is derived from an EMBL/GenBank/DDBJ whole genome shotgun (WGS) entry which is preliminary data.</text>
</comment>
<protein>
    <submittedName>
        <fullName evidence="2">Uncharacterized protein</fullName>
    </submittedName>
</protein>
<evidence type="ECO:0000313" key="2">
    <source>
        <dbReference type="EMBL" id="RGC18112.1"/>
    </source>
</evidence>
<dbReference type="EMBL" id="QVEV01000003">
    <property type="protein sequence ID" value="RGC18112.1"/>
    <property type="molecule type" value="Genomic_DNA"/>
</dbReference>
<evidence type="ECO:0000256" key="1">
    <source>
        <dbReference type="SAM" id="MobiDB-lite"/>
    </source>
</evidence>
<dbReference type="Proteomes" id="UP000260025">
    <property type="component" value="Unassembled WGS sequence"/>
</dbReference>
<evidence type="ECO:0000313" key="3">
    <source>
        <dbReference type="Proteomes" id="UP000260025"/>
    </source>
</evidence>